<dbReference type="GO" id="GO:0005840">
    <property type="term" value="C:ribosome"/>
    <property type="evidence" value="ECO:0007669"/>
    <property type="project" value="UniProtKB-KW"/>
</dbReference>
<gene>
    <name evidence="6" type="ORF">G7K_0148-t1</name>
</gene>
<dbReference type="InterPro" id="IPR029004">
    <property type="entry name" value="Ribosomal_eL28/Mak16"/>
</dbReference>
<evidence type="ECO:0000256" key="1">
    <source>
        <dbReference type="ARBA" id="ARBA00007926"/>
    </source>
</evidence>
<reference evidence="6 7" key="3">
    <citation type="journal article" date="2015" name="Genome Announc.">
        <title>Draft Genome Sequence of the Archiascomycetous Yeast Saitoella complicata.</title>
        <authorList>
            <person name="Yamauchi K."/>
            <person name="Kondo S."/>
            <person name="Hamamoto M."/>
            <person name="Takahashi Y."/>
            <person name="Ogura Y."/>
            <person name="Hayashi T."/>
            <person name="Nishida H."/>
        </authorList>
    </citation>
    <scope>NUCLEOTIDE SEQUENCE [LARGE SCALE GENOMIC DNA]</scope>
    <source>
        <strain evidence="6 7">NRRL Y-17804</strain>
    </source>
</reference>
<keyword evidence="2" id="KW-0689">Ribosomal protein</keyword>
<comment type="similarity">
    <text evidence="1">Belongs to the eukaryotic ribosomal protein eL28 family.</text>
</comment>
<dbReference type="STRING" id="698492.A0A0E9N7M5"/>
<evidence type="ECO:0000313" key="6">
    <source>
        <dbReference type="EMBL" id="GAO45902.1"/>
    </source>
</evidence>
<dbReference type="AlphaFoldDB" id="A0A0E9N7M5"/>
<organism evidence="6 7">
    <name type="scientific">Saitoella complicata (strain BCRC 22490 / CBS 7301 / JCM 7358 / NBRC 10748 / NRRL Y-17804)</name>
    <dbReference type="NCBI Taxonomy" id="698492"/>
    <lineage>
        <taxon>Eukaryota</taxon>
        <taxon>Fungi</taxon>
        <taxon>Dikarya</taxon>
        <taxon>Ascomycota</taxon>
        <taxon>Taphrinomycotina</taxon>
        <taxon>Taphrinomycotina incertae sedis</taxon>
        <taxon>Saitoella</taxon>
    </lineage>
</organism>
<sequence length="158" mass="17003">MSAPSADLCWEVVRDQSSYLVKRPNLAPMSRDPFALTNFHSYKYSGVNDKAVAVQVAPSGKEGLQVSRSPPRSPSTLVSPLRTSRLSSSTRTSLPAPPTRPLPPLPPPVATVPTSVRPPLPVLPPSSFPSAPRRLLLFPSPVARLSVLKCVSLIYVDI</sequence>
<feature type="compositionally biased region" description="Pro residues" evidence="4">
    <location>
        <begin position="95"/>
        <end position="110"/>
    </location>
</feature>
<keyword evidence="3" id="KW-0687">Ribonucleoprotein</keyword>
<dbReference type="GO" id="GO:1990904">
    <property type="term" value="C:ribonucleoprotein complex"/>
    <property type="evidence" value="ECO:0007669"/>
    <property type="project" value="UniProtKB-KW"/>
</dbReference>
<feature type="domain" description="Ribosomal eL28/Mak16" evidence="5">
    <location>
        <begin position="8"/>
        <end position="92"/>
    </location>
</feature>
<proteinExistence type="inferred from homology"/>
<dbReference type="GO" id="GO:0003735">
    <property type="term" value="F:structural constituent of ribosome"/>
    <property type="evidence" value="ECO:0007669"/>
    <property type="project" value="InterPro"/>
</dbReference>
<evidence type="ECO:0000256" key="3">
    <source>
        <dbReference type="ARBA" id="ARBA00023274"/>
    </source>
</evidence>
<dbReference type="PANTHER" id="PTHR10544">
    <property type="entry name" value="60S RIBOSOMAL PROTEIN L28"/>
    <property type="match status" value="1"/>
</dbReference>
<feature type="region of interest" description="Disordered" evidence="4">
    <location>
        <begin position="58"/>
        <end position="110"/>
    </location>
</feature>
<comment type="caution">
    <text evidence="6">The sequence shown here is derived from an EMBL/GenBank/DDBJ whole genome shotgun (WGS) entry which is preliminary data.</text>
</comment>
<evidence type="ECO:0000259" key="5">
    <source>
        <dbReference type="Pfam" id="PF01778"/>
    </source>
</evidence>
<reference evidence="6 7" key="2">
    <citation type="journal article" date="2014" name="J. Gen. Appl. Microbiol.">
        <title>The early diverging ascomycetous budding yeast Saitoella complicata has three histone deacetylases belonging to the Clr6, Hos2, and Rpd3 lineages.</title>
        <authorList>
            <person name="Nishida H."/>
            <person name="Matsumoto T."/>
            <person name="Kondo S."/>
            <person name="Hamamoto M."/>
            <person name="Yoshikawa H."/>
        </authorList>
    </citation>
    <scope>NUCLEOTIDE SEQUENCE [LARGE SCALE GENOMIC DNA]</scope>
    <source>
        <strain evidence="6 7">NRRL Y-17804</strain>
    </source>
</reference>
<reference evidence="6 7" key="1">
    <citation type="journal article" date="2011" name="J. Gen. Appl. Microbiol.">
        <title>Draft genome sequencing of the enigmatic yeast Saitoella complicata.</title>
        <authorList>
            <person name="Nishida H."/>
            <person name="Hamamoto M."/>
            <person name="Sugiyama J."/>
        </authorList>
    </citation>
    <scope>NUCLEOTIDE SEQUENCE [LARGE SCALE GENOMIC DNA]</scope>
    <source>
        <strain evidence="6 7">NRRL Y-17804</strain>
    </source>
</reference>
<dbReference type="Pfam" id="PF01778">
    <property type="entry name" value="Ribosomal_L28e"/>
    <property type="match status" value="1"/>
</dbReference>
<evidence type="ECO:0000256" key="2">
    <source>
        <dbReference type="ARBA" id="ARBA00022980"/>
    </source>
</evidence>
<evidence type="ECO:0000256" key="4">
    <source>
        <dbReference type="SAM" id="MobiDB-lite"/>
    </source>
</evidence>
<protein>
    <recommendedName>
        <fullName evidence="5">Ribosomal eL28/Mak16 domain-containing protein</fullName>
    </recommendedName>
</protein>
<dbReference type="EMBL" id="BACD03000001">
    <property type="protein sequence ID" value="GAO45902.1"/>
    <property type="molecule type" value="Genomic_DNA"/>
</dbReference>
<evidence type="ECO:0000313" key="7">
    <source>
        <dbReference type="Proteomes" id="UP000033140"/>
    </source>
</evidence>
<dbReference type="Proteomes" id="UP000033140">
    <property type="component" value="Unassembled WGS sequence"/>
</dbReference>
<feature type="compositionally biased region" description="Low complexity" evidence="4">
    <location>
        <begin position="75"/>
        <end position="94"/>
    </location>
</feature>
<dbReference type="GO" id="GO:0006412">
    <property type="term" value="P:translation"/>
    <property type="evidence" value="ECO:0007669"/>
    <property type="project" value="InterPro"/>
</dbReference>
<dbReference type="InterPro" id="IPR002672">
    <property type="entry name" value="Ribosomal_eL28"/>
</dbReference>
<dbReference type="Gene3D" id="3.30.390.110">
    <property type="match status" value="1"/>
</dbReference>
<name>A0A0E9N7M5_SAICN</name>
<keyword evidence="7" id="KW-1185">Reference proteome</keyword>
<accession>A0A0E9N7M5</accession>